<dbReference type="EMBL" id="RKHJ01000001">
    <property type="protein sequence ID" value="ROR66015.1"/>
    <property type="molecule type" value="Genomic_DNA"/>
</dbReference>
<dbReference type="RefSeq" id="WP_123697043.1">
    <property type="nucleotide sequence ID" value="NZ_RKHJ01000001.1"/>
</dbReference>
<accession>A0A3N2ASW9</accession>
<reference evidence="2 3" key="1">
    <citation type="submission" date="2018-11" db="EMBL/GenBank/DDBJ databases">
        <title>Sequencing the genomes of 1000 actinobacteria strains.</title>
        <authorList>
            <person name="Klenk H.-P."/>
        </authorList>
    </citation>
    <scope>NUCLEOTIDE SEQUENCE [LARGE SCALE GENOMIC DNA]</scope>
    <source>
        <strain evidence="2 3">DSM 9580</strain>
    </source>
</reference>
<dbReference type="Proteomes" id="UP000275456">
    <property type="component" value="Unassembled WGS sequence"/>
</dbReference>
<dbReference type="AlphaFoldDB" id="A0A3N2ASW9"/>
<dbReference type="InterPro" id="IPR028037">
    <property type="entry name" value="Antitoxin_Rv0909/MT0933"/>
</dbReference>
<dbReference type="Pfam" id="PF14013">
    <property type="entry name" value="MT0933_antitox"/>
    <property type="match status" value="1"/>
</dbReference>
<name>A0A3N2ASW9_9MICO</name>
<sequence length="85" mass="8924">MGIGDLVNKAKEALSSEQGEQTSDRIIQGAGDGFDRLSGGRFADRTDSVQEHADRFLGQGGADAALPQDDADAATVQPQDDAPRH</sequence>
<protein>
    <submittedName>
        <fullName evidence="2">Antitoxin protein of toxin-antitoxin system</fullName>
    </submittedName>
</protein>
<feature type="region of interest" description="Disordered" evidence="1">
    <location>
        <begin position="1"/>
        <end position="41"/>
    </location>
</feature>
<dbReference type="OrthoDB" id="3267972at2"/>
<feature type="region of interest" description="Disordered" evidence="1">
    <location>
        <begin position="55"/>
        <end position="85"/>
    </location>
</feature>
<organism evidence="2 3">
    <name type="scientific">Agrococcus jenensis</name>
    <dbReference type="NCBI Taxonomy" id="46353"/>
    <lineage>
        <taxon>Bacteria</taxon>
        <taxon>Bacillati</taxon>
        <taxon>Actinomycetota</taxon>
        <taxon>Actinomycetes</taxon>
        <taxon>Micrococcales</taxon>
        <taxon>Microbacteriaceae</taxon>
        <taxon>Agrococcus</taxon>
    </lineage>
</organism>
<evidence type="ECO:0000313" key="3">
    <source>
        <dbReference type="Proteomes" id="UP000275456"/>
    </source>
</evidence>
<keyword evidence="3" id="KW-1185">Reference proteome</keyword>
<evidence type="ECO:0000313" key="2">
    <source>
        <dbReference type="EMBL" id="ROR66015.1"/>
    </source>
</evidence>
<comment type="caution">
    <text evidence="2">The sequence shown here is derived from an EMBL/GenBank/DDBJ whole genome shotgun (WGS) entry which is preliminary data.</text>
</comment>
<proteinExistence type="predicted"/>
<feature type="compositionally biased region" description="Polar residues" evidence="1">
    <location>
        <begin position="15"/>
        <end position="25"/>
    </location>
</feature>
<evidence type="ECO:0000256" key="1">
    <source>
        <dbReference type="SAM" id="MobiDB-lite"/>
    </source>
</evidence>
<gene>
    <name evidence="2" type="ORF">EDD26_1390</name>
</gene>